<dbReference type="EMBL" id="JAPQYE010000003">
    <property type="protein sequence ID" value="MCZ0727889.1"/>
    <property type="molecule type" value="Genomic_DNA"/>
</dbReference>
<evidence type="ECO:0000256" key="2">
    <source>
        <dbReference type="SAM" id="MobiDB-lite"/>
    </source>
</evidence>
<dbReference type="InterPro" id="IPR029016">
    <property type="entry name" value="GAF-like_dom_sf"/>
</dbReference>
<dbReference type="InterPro" id="IPR052016">
    <property type="entry name" value="Bact_Sigma-Reg"/>
</dbReference>
<dbReference type="InterPro" id="IPR036457">
    <property type="entry name" value="PPM-type-like_dom_sf"/>
</dbReference>
<comment type="caution">
    <text evidence="4">The sequence shown here is derived from an EMBL/GenBank/DDBJ whole genome shotgun (WGS) entry which is preliminary data.</text>
</comment>
<keyword evidence="5" id="KW-1185">Reference proteome</keyword>
<dbReference type="InterPro" id="IPR003018">
    <property type="entry name" value="GAF"/>
</dbReference>
<accession>A0ABT4HDN5</accession>
<evidence type="ECO:0000313" key="5">
    <source>
        <dbReference type="Proteomes" id="UP001084650"/>
    </source>
</evidence>
<gene>
    <name evidence="4" type="ORF">OY187_07505</name>
</gene>
<protein>
    <submittedName>
        <fullName evidence="4">SpoIIE family protein phosphatase</fullName>
    </submittedName>
</protein>
<dbReference type="PANTHER" id="PTHR43156">
    <property type="entry name" value="STAGE II SPORULATION PROTEIN E-RELATED"/>
    <property type="match status" value="1"/>
</dbReference>
<evidence type="ECO:0000256" key="1">
    <source>
        <dbReference type="ARBA" id="ARBA00022801"/>
    </source>
</evidence>
<evidence type="ECO:0000259" key="3">
    <source>
        <dbReference type="SMART" id="SM00331"/>
    </source>
</evidence>
<dbReference type="SMART" id="SM00331">
    <property type="entry name" value="PP2C_SIG"/>
    <property type="match status" value="1"/>
</dbReference>
<proteinExistence type="predicted"/>
<dbReference type="InterPro" id="IPR001932">
    <property type="entry name" value="PPM-type_phosphatase-like_dom"/>
</dbReference>
<dbReference type="Proteomes" id="UP001084650">
    <property type="component" value="Unassembled WGS sequence"/>
</dbReference>
<evidence type="ECO:0000313" key="4">
    <source>
        <dbReference type="EMBL" id="MCZ0727889.1"/>
    </source>
</evidence>
<dbReference type="PANTHER" id="PTHR43156:SF2">
    <property type="entry name" value="STAGE II SPORULATION PROTEIN E"/>
    <property type="match status" value="1"/>
</dbReference>
<dbReference type="Gene3D" id="3.60.40.10">
    <property type="entry name" value="PPM-type phosphatase domain"/>
    <property type="match status" value="1"/>
</dbReference>
<dbReference type="RefSeq" id="WP_234813934.1">
    <property type="nucleotide sequence ID" value="NZ_JAPQYE010000003.1"/>
</dbReference>
<feature type="domain" description="PPM-type phosphatase" evidence="3">
    <location>
        <begin position="230"/>
        <end position="450"/>
    </location>
</feature>
<dbReference type="SUPFAM" id="SSF55781">
    <property type="entry name" value="GAF domain-like"/>
    <property type="match status" value="1"/>
</dbReference>
<feature type="region of interest" description="Disordered" evidence="2">
    <location>
        <begin position="161"/>
        <end position="207"/>
    </location>
</feature>
<sequence>MHRYRIADTPRGSVLSRIAGLAARSLNVPMALVSIVGGDEVSLIGTHGFGADLPAVLPRDPLLASATSSNAVEVIDDARSDPSAAHSEFVRDHRIRFYAAAPIVTFEGHRLGAVAVMDTVTRQASAGHLMILEDLAAIVMEQLELRLSTLDAVSLERRLRGDAETARDDARRDRDSAQEGRGAAERDRDEARRQRDQARTDRGIAERDRDSIEEYATALQRTLLPPSLPRIEGLAAAAYFRPISSRRVGGDFYDLFSLGGNRWAFFIGDVLGHGVDAAVVTSLIRYTLRSAALHYDNPTSGLYELNAVLLREVEPRRFCTVHFGTLQPAEDGDGFTVTIATGGHPPALLADSAGSYVQSIRPGEGMLVGALPDAVFDVCSVTVRPGQFLLFFTDGLVEARLGDTSFDESALSAFVSEHAGAGLNALMHEIATLAPKLDQRDDIAVLAFEVAADNPA</sequence>
<keyword evidence="1" id="KW-0378">Hydrolase</keyword>
<dbReference type="Pfam" id="PF07228">
    <property type="entry name" value="SpoIIE"/>
    <property type="match status" value="1"/>
</dbReference>
<dbReference type="SUPFAM" id="SSF81606">
    <property type="entry name" value="PP2C-like"/>
    <property type="match status" value="1"/>
</dbReference>
<name>A0ABT4HDN5_MYCIR</name>
<reference evidence="4" key="1">
    <citation type="submission" date="2022-12" db="EMBL/GenBank/DDBJ databases">
        <title>Whole genome sequence of Mycolicibacterium iranicum strain SBH312.</title>
        <authorList>
            <person name="Jani J."/>
            <person name="Arifin Mustapha Z."/>
            <person name="Ahmed K."/>
            <person name="Kai Ling C."/>
        </authorList>
    </citation>
    <scope>NUCLEOTIDE SEQUENCE</scope>
    <source>
        <strain evidence="4">SBH312</strain>
    </source>
</reference>
<organism evidence="4 5">
    <name type="scientific">Mycolicibacterium iranicum</name>
    <name type="common">Mycobacterium iranicum</name>
    <dbReference type="NCBI Taxonomy" id="912594"/>
    <lineage>
        <taxon>Bacteria</taxon>
        <taxon>Bacillati</taxon>
        <taxon>Actinomycetota</taxon>
        <taxon>Actinomycetes</taxon>
        <taxon>Mycobacteriales</taxon>
        <taxon>Mycobacteriaceae</taxon>
        <taxon>Mycolicibacterium</taxon>
    </lineage>
</organism>
<dbReference type="Pfam" id="PF01590">
    <property type="entry name" value="GAF"/>
    <property type="match status" value="1"/>
</dbReference>
<dbReference type="Gene3D" id="3.30.450.40">
    <property type="match status" value="1"/>
</dbReference>